<name>A0A345XQY7_9ACTN</name>
<protein>
    <recommendedName>
        <fullName evidence="2">Ricin B lectin domain-containing protein</fullName>
    </recommendedName>
</protein>
<dbReference type="Pfam" id="PF14200">
    <property type="entry name" value="RicinB_lectin_2"/>
    <property type="match status" value="1"/>
</dbReference>
<dbReference type="InterPro" id="IPR006311">
    <property type="entry name" value="TAT_signal"/>
</dbReference>
<dbReference type="AlphaFoldDB" id="A0A345XQY7"/>
<keyword evidence="4" id="KW-1185">Reference proteome</keyword>
<dbReference type="GO" id="GO:0005975">
    <property type="term" value="P:carbohydrate metabolic process"/>
    <property type="evidence" value="ECO:0007669"/>
    <property type="project" value="InterPro"/>
</dbReference>
<dbReference type="InterPro" id="IPR035992">
    <property type="entry name" value="Ricin_B-like_lectins"/>
</dbReference>
<dbReference type="RefSeq" id="WP_208879275.1">
    <property type="nucleotide sequence ID" value="NZ_CP031320.1"/>
</dbReference>
<gene>
    <name evidence="3" type="ORF">DVA86_16685</name>
</gene>
<organism evidence="3 4">
    <name type="scientific">Streptomyces armeniacus</name>
    <dbReference type="NCBI Taxonomy" id="83291"/>
    <lineage>
        <taxon>Bacteria</taxon>
        <taxon>Bacillati</taxon>
        <taxon>Actinomycetota</taxon>
        <taxon>Actinomycetes</taxon>
        <taxon>Kitasatosporales</taxon>
        <taxon>Streptomycetaceae</taxon>
        <taxon>Streptomyces</taxon>
    </lineage>
</organism>
<sequence length="818" mass="89611">MSIDRRRFLHRSALAAGAAALLPQLAPSAAAAPARAGASAAARAGGKNRLAPAAYRKLPLGSVRPRGWLTGRLQQLLDGLFGRYADVSHFLDFDNSGWVHPDKAGWEEVTYWLRGYVSLGVLTGDEAAIAAARRWIDAIVATAQPDGFFGPTRLRTALNGGPDFWPYLPLLQALRSHQEHTGDERIQPLMLNFLRYMNAQGPGAFDSSWVSKRWGDGMDVAFWLHERTGEKFLLELVDKMHNHGVDWVDWSDGPPDLHNVNIAQGFREPAQYAQRAGDDELTRATYRNYTAILRDYGQFPGGGFAGDENSRPGFGDPRQGFETCGIVEFMASHELLTRLTGDPVWADRCEDLAFNMLPAATDPWGHGTHYITSANSVDLDNARKTQGQFQNQFAMQSFQPGVDQYRCCPHNYGMGWPYFTEELWLGTPDGGLAASLYAPSEVRTEVGDGVAVTVTEDTEYPFKDTVTLTVRTESSVAFPLRLRIPGWCSGPELAVNGEPVAAPDGPAFAKVERTWADGDKVTLRLPQRTTVREWPGNHGAVSVDHGPLTYSLRIGERYERYGGTDAFPEYAVRATTPWNYALTGEGLAFHAASGPLDGDPFTHDGTPVHITAEAHRLAEWIADDERVVAPLQDSPARVAGDAEPEEVTLVPMGAARLRITSFPRASADGKAWTPEPPYQRLLNKHSGKVLAVDEMSLANGGRVVQYDNTGTGDHAWQLLDQGDGWFLLRNGHSGKVLGVDGMSTSNSAPIVQYEDNGTADHLWTRVDDADGWFRIRNRHSGKVLGVDGMSTSNSAQVVQFDDTGTADHLWRFTSAPSA</sequence>
<dbReference type="InterPro" id="IPR012878">
    <property type="entry name" value="Beta-AFase-like_GH127_cat"/>
</dbReference>
<dbReference type="Pfam" id="PF07944">
    <property type="entry name" value="Beta-AFase-like_GH127_cat"/>
    <property type="match status" value="1"/>
</dbReference>
<dbReference type="EMBL" id="CP031320">
    <property type="protein sequence ID" value="AXK34053.1"/>
    <property type="molecule type" value="Genomic_DNA"/>
</dbReference>
<dbReference type="CDD" id="cd00161">
    <property type="entry name" value="beta-trefoil_Ricin-like"/>
    <property type="match status" value="1"/>
</dbReference>
<dbReference type="KEGG" id="sarm:DVA86_16685"/>
<feature type="chain" id="PRO_5016558071" description="Ricin B lectin domain-containing protein" evidence="1">
    <location>
        <begin position="32"/>
        <end position="818"/>
    </location>
</feature>
<dbReference type="InterPro" id="IPR008928">
    <property type="entry name" value="6-hairpin_glycosidase_sf"/>
</dbReference>
<feature type="domain" description="Ricin B lectin" evidence="2">
    <location>
        <begin position="676"/>
        <end position="813"/>
    </location>
</feature>
<accession>A0A345XQY7</accession>
<dbReference type="Proteomes" id="UP000254425">
    <property type="component" value="Chromosome"/>
</dbReference>
<dbReference type="PROSITE" id="PS51318">
    <property type="entry name" value="TAT"/>
    <property type="match status" value="1"/>
</dbReference>
<reference evidence="3 4" key="1">
    <citation type="submission" date="2018-07" db="EMBL/GenBank/DDBJ databases">
        <title>Draft genome of the type strain Streptomyces armeniacus ATCC 15676.</title>
        <authorList>
            <person name="Labana P."/>
            <person name="Gosse J.T."/>
            <person name="Boddy C.N."/>
        </authorList>
    </citation>
    <scope>NUCLEOTIDE SEQUENCE [LARGE SCALE GENOMIC DNA]</scope>
    <source>
        <strain evidence="3 4">ATCC 15676</strain>
    </source>
</reference>
<proteinExistence type="predicted"/>
<feature type="signal peptide" evidence="1">
    <location>
        <begin position="1"/>
        <end position="31"/>
    </location>
</feature>
<dbReference type="SUPFAM" id="SSF50370">
    <property type="entry name" value="Ricin B-like lectins"/>
    <property type="match status" value="1"/>
</dbReference>
<dbReference type="PANTHER" id="PTHR31151">
    <property type="entry name" value="PROLINE-TRNA LIGASE (DUF1680)"/>
    <property type="match status" value="1"/>
</dbReference>
<dbReference type="Pfam" id="PF20736">
    <property type="entry name" value="Glyco_hydro127M"/>
    <property type="match status" value="1"/>
</dbReference>
<evidence type="ECO:0000313" key="3">
    <source>
        <dbReference type="EMBL" id="AXK34053.1"/>
    </source>
</evidence>
<dbReference type="SMART" id="SM00458">
    <property type="entry name" value="RICIN"/>
    <property type="match status" value="1"/>
</dbReference>
<dbReference type="PANTHER" id="PTHR31151:SF0">
    <property type="entry name" value="PROLINE-TRNA LIGASE (DUF1680)"/>
    <property type="match status" value="1"/>
</dbReference>
<evidence type="ECO:0000259" key="2">
    <source>
        <dbReference type="SMART" id="SM00458"/>
    </source>
</evidence>
<dbReference type="SUPFAM" id="SSF48208">
    <property type="entry name" value="Six-hairpin glycosidases"/>
    <property type="match status" value="1"/>
</dbReference>
<dbReference type="InterPro" id="IPR000772">
    <property type="entry name" value="Ricin_B_lectin"/>
</dbReference>
<evidence type="ECO:0000256" key="1">
    <source>
        <dbReference type="SAM" id="SignalP"/>
    </source>
</evidence>
<evidence type="ECO:0000313" key="4">
    <source>
        <dbReference type="Proteomes" id="UP000254425"/>
    </source>
</evidence>
<dbReference type="Gene3D" id="2.80.10.50">
    <property type="match status" value="2"/>
</dbReference>
<keyword evidence="1" id="KW-0732">Signal</keyword>
<dbReference type="PROSITE" id="PS50231">
    <property type="entry name" value="RICIN_B_LECTIN"/>
    <property type="match status" value="1"/>
</dbReference>
<dbReference type="InterPro" id="IPR049046">
    <property type="entry name" value="Beta-AFase-like_GH127_middle"/>
</dbReference>